<feature type="transmembrane region" description="Helical" evidence="13">
    <location>
        <begin position="218"/>
        <end position="239"/>
    </location>
</feature>
<comment type="similarity">
    <text evidence="3">Belongs to the peptidase M50B family.</text>
</comment>
<dbReference type="GO" id="GO:0046872">
    <property type="term" value="F:metal ion binding"/>
    <property type="evidence" value="ECO:0007669"/>
    <property type="project" value="UniProtKB-KW"/>
</dbReference>
<keyword evidence="4" id="KW-0645">Protease</keyword>
<proteinExistence type="inferred from homology"/>
<evidence type="ECO:0000256" key="4">
    <source>
        <dbReference type="ARBA" id="ARBA00022670"/>
    </source>
</evidence>
<evidence type="ECO:0000259" key="14">
    <source>
        <dbReference type="Pfam" id="PF02163"/>
    </source>
</evidence>
<feature type="domain" description="Peptidase M50" evidence="14">
    <location>
        <begin position="151"/>
        <end position="190"/>
    </location>
</feature>
<sequence length="345" mass="35275">MNASGSTGPRSARGPRWVVLGAVVRPSRGWPLSAAIAIIVVAFVAGRVLRDRSGPVVALFSVGLVALLIVGVLLHEFGHLIAARWAGQRVLGIRFDILGGRTDIVGESRGHGRDALVAAAGPLVSVLLAALAAAVATAFTPQSLPWLLSMAIALINGLLAVFNLLPALPLDGGEILRSLLLAIGVRRSVAARAVLGGSLLVGAGLLAAALLVGSRGDLPTAVVLVGIGVHLGAIALSAARHERSSVADDAGPTPRRPATGAVDEVGASGTGRPAIVLTTDSFGAVSAALATDPAQRWVLIDDEGDVVSVWSREELTRILGDRSADRRTSVRTLPAHPPSNDDRTA</sequence>
<dbReference type="GO" id="GO:0006508">
    <property type="term" value="P:proteolysis"/>
    <property type="evidence" value="ECO:0007669"/>
    <property type="project" value="UniProtKB-KW"/>
</dbReference>
<accession>A0AAU8DUE4</accession>
<dbReference type="GO" id="GO:0008237">
    <property type="term" value="F:metallopeptidase activity"/>
    <property type="evidence" value="ECO:0007669"/>
    <property type="project" value="UniProtKB-KW"/>
</dbReference>
<feature type="region of interest" description="Disordered" evidence="12">
    <location>
        <begin position="321"/>
        <end position="345"/>
    </location>
</feature>
<dbReference type="AlphaFoldDB" id="A0AAU8DUE4"/>
<dbReference type="Pfam" id="PF02163">
    <property type="entry name" value="Peptidase_M50"/>
    <property type="match status" value="2"/>
</dbReference>
<evidence type="ECO:0000256" key="1">
    <source>
        <dbReference type="ARBA" id="ARBA00001947"/>
    </source>
</evidence>
<feature type="domain" description="Peptidase M50" evidence="14">
    <location>
        <begin position="65"/>
        <end position="138"/>
    </location>
</feature>
<dbReference type="PANTHER" id="PTHR39188:SF3">
    <property type="entry name" value="STAGE IV SPORULATION PROTEIN FB"/>
    <property type="match status" value="1"/>
</dbReference>
<evidence type="ECO:0000256" key="2">
    <source>
        <dbReference type="ARBA" id="ARBA00004141"/>
    </source>
</evidence>
<dbReference type="RefSeq" id="WP_353651188.1">
    <property type="nucleotide sequence ID" value="NZ_CP159218.1"/>
</dbReference>
<dbReference type="GO" id="GO:0016020">
    <property type="term" value="C:membrane"/>
    <property type="evidence" value="ECO:0007669"/>
    <property type="project" value="UniProtKB-SubCell"/>
</dbReference>
<feature type="transmembrane region" description="Helical" evidence="13">
    <location>
        <begin position="189"/>
        <end position="212"/>
    </location>
</feature>
<evidence type="ECO:0000313" key="15">
    <source>
        <dbReference type="EMBL" id="XCG65583.1"/>
    </source>
</evidence>
<keyword evidence="5 13" id="KW-0812">Transmembrane</keyword>
<gene>
    <name evidence="15" type="ORF">ABLG96_10055</name>
</gene>
<feature type="transmembrane region" description="Helical" evidence="13">
    <location>
        <begin position="55"/>
        <end position="74"/>
    </location>
</feature>
<keyword evidence="8" id="KW-0862">Zinc</keyword>
<keyword evidence="11 13" id="KW-0472">Membrane</keyword>
<keyword evidence="6" id="KW-0479">Metal-binding</keyword>
<evidence type="ECO:0000256" key="9">
    <source>
        <dbReference type="ARBA" id="ARBA00022989"/>
    </source>
</evidence>
<feature type="transmembrane region" description="Helical" evidence="13">
    <location>
        <begin position="116"/>
        <end position="140"/>
    </location>
</feature>
<name>A0AAU8DUE4_9ACTN</name>
<evidence type="ECO:0000256" key="10">
    <source>
        <dbReference type="ARBA" id="ARBA00023049"/>
    </source>
</evidence>
<evidence type="ECO:0000256" key="7">
    <source>
        <dbReference type="ARBA" id="ARBA00022801"/>
    </source>
</evidence>
<keyword evidence="9 13" id="KW-1133">Transmembrane helix</keyword>
<keyword evidence="10" id="KW-0482">Metalloprotease</keyword>
<evidence type="ECO:0000256" key="11">
    <source>
        <dbReference type="ARBA" id="ARBA00023136"/>
    </source>
</evidence>
<comment type="subcellular location">
    <subcellularLocation>
        <location evidence="2">Membrane</location>
        <topology evidence="2">Multi-pass membrane protein</topology>
    </subcellularLocation>
</comment>
<dbReference type="PANTHER" id="PTHR39188">
    <property type="entry name" value="MEMBRANE-ASSOCIATED ZINC METALLOPROTEASE M50B"/>
    <property type="match status" value="1"/>
</dbReference>
<evidence type="ECO:0000256" key="6">
    <source>
        <dbReference type="ARBA" id="ARBA00022723"/>
    </source>
</evidence>
<protein>
    <submittedName>
        <fullName evidence="15">M50 family metallopeptidase</fullName>
    </submittedName>
</protein>
<evidence type="ECO:0000256" key="12">
    <source>
        <dbReference type="SAM" id="MobiDB-lite"/>
    </source>
</evidence>
<feature type="transmembrane region" description="Helical" evidence="13">
    <location>
        <begin position="146"/>
        <end position="168"/>
    </location>
</feature>
<feature type="region of interest" description="Disordered" evidence="12">
    <location>
        <begin position="245"/>
        <end position="266"/>
    </location>
</feature>
<dbReference type="InterPro" id="IPR008915">
    <property type="entry name" value="Peptidase_M50"/>
</dbReference>
<evidence type="ECO:0000256" key="8">
    <source>
        <dbReference type="ARBA" id="ARBA00022833"/>
    </source>
</evidence>
<feature type="transmembrane region" description="Helical" evidence="13">
    <location>
        <begin position="30"/>
        <end position="49"/>
    </location>
</feature>
<reference evidence="15" key="1">
    <citation type="submission" date="2024-05" db="EMBL/GenBank/DDBJ databases">
        <authorList>
            <person name="Cai S.Y."/>
            <person name="Jin L.M."/>
            <person name="Li H.R."/>
        </authorList>
    </citation>
    <scope>NUCLEOTIDE SEQUENCE</scope>
    <source>
        <strain evidence="15">A5-74</strain>
    </source>
</reference>
<evidence type="ECO:0000256" key="5">
    <source>
        <dbReference type="ARBA" id="ARBA00022692"/>
    </source>
</evidence>
<evidence type="ECO:0000256" key="3">
    <source>
        <dbReference type="ARBA" id="ARBA00007931"/>
    </source>
</evidence>
<comment type="cofactor">
    <cofactor evidence="1">
        <name>Zn(2+)</name>
        <dbReference type="ChEBI" id="CHEBI:29105"/>
    </cofactor>
</comment>
<organism evidence="15">
    <name type="scientific">Nakamurella sp. A5-74</name>
    <dbReference type="NCBI Taxonomy" id="3158264"/>
    <lineage>
        <taxon>Bacteria</taxon>
        <taxon>Bacillati</taxon>
        <taxon>Actinomycetota</taxon>
        <taxon>Actinomycetes</taxon>
        <taxon>Nakamurellales</taxon>
        <taxon>Nakamurellaceae</taxon>
        <taxon>Nakamurella</taxon>
    </lineage>
</organism>
<keyword evidence="7" id="KW-0378">Hydrolase</keyword>
<dbReference type="EMBL" id="CP159218">
    <property type="protein sequence ID" value="XCG65583.1"/>
    <property type="molecule type" value="Genomic_DNA"/>
</dbReference>
<evidence type="ECO:0000256" key="13">
    <source>
        <dbReference type="SAM" id="Phobius"/>
    </source>
</evidence>